<feature type="transmembrane region" description="Helical" evidence="6">
    <location>
        <begin position="144"/>
        <end position="165"/>
    </location>
</feature>
<dbReference type="NCBIfam" id="NF033480">
    <property type="entry name" value="bifunc_MprF"/>
    <property type="match status" value="1"/>
</dbReference>
<dbReference type="SUPFAM" id="SSF55729">
    <property type="entry name" value="Acyl-CoA N-acyltransferases (Nat)"/>
    <property type="match status" value="1"/>
</dbReference>
<feature type="transmembrane region" description="Helical" evidence="6">
    <location>
        <begin position="299"/>
        <end position="318"/>
    </location>
</feature>
<evidence type="ECO:0000256" key="2">
    <source>
        <dbReference type="ARBA" id="ARBA00022475"/>
    </source>
</evidence>
<organism evidence="8 9">
    <name type="scientific">Lacipirellula parvula</name>
    <dbReference type="NCBI Taxonomy" id="2650471"/>
    <lineage>
        <taxon>Bacteria</taxon>
        <taxon>Pseudomonadati</taxon>
        <taxon>Planctomycetota</taxon>
        <taxon>Planctomycetia</taxon>
        <taxon>Pirellulales</taxon>
        <taxon>Lacipirellulaceae</taxon>
        <taxon>Lacipirellula</taxon>
    </lineage>
</organism>
<dbReference type="Pfam" id="PF09924">
    <property type="entry name" value="LPG_synthase_C"/>
    <property type="match status" value="1"/>
</dbReference>
<dbReference type="PANTHER" id="PTHR34697:SF2">
    <property type="entry name" value="PHOSPHATIDYLGLYCEROL LYSYLTRANSFERASE"/>
    <property type="match status" value="1"/>
</dbReference>
<feature type="transmembrane region" description="Helical" evidence="6">
    <location>
        <begin position="69"/>
        <end position="91"/>
    </location>
</feature>
<evidence type="ECO:0000256" key="4">
    <source>
        <dbReference type="ARBA" id="ARBA00022989"/>
    </source>
</evidence>
<accession>A0A5K7XD96</accession>
<feature type="transmembrane region" description="Helical" evidence="6">
    <location>
        <begin position="29"/>
        <end position="49"/>
    </location>
</feature>
<comment type="subcellular location">
    <subcellularLocation>
        <location evidence="1">Cell membrane</location>
        <topology evidence="1">Multi-pass membrane protein</topology>
    </subcellularLocation>
</comment>
<evidence type="ECO:0000313" key="8">
    <source>
        <dbReference type="EMBL" id="BBO32293.1"/>
    </source>
</evidence>
<dbReference type="KEGG" id="lpav:PLANPX_1905"/>
<dbReference type="Proteomes" id="UP000326837">
    <property type="component" value="Chromosome"/>
</dbReference>
<dbReference type="PANTHER" id="PTHR34697">
    <property type="entry name" value="PHOSPHATIDYLGLYCEROL LYSYLTRANSFERASE"/>
    <property type="match status" value="1"/>
</dbReference>
<dbReference type="AlphaFoldDB" id="A0A5K7XD96"/>
<feature type="transmembrane region" description="Helical" evidence="6">
    <location>
        <begin position="103"/>
        <end position="123"/>
    </location>
</feature>
<dbReference type="InterPro" id="IPR051211">
    <property type="entry name" value="PG_lysyltransferase"/>
</dbReference>
<feature type="transmembrane region" description="Helical" evidence="6">
    <location>
        <begin position="177"/>
        <end position="198"/>
    </location>
</feature>
<feature type="transmembrane region" description="Helical" evidence="6">
    <location>
        <begin position="506"/>
        <end position="525"/>
    </location>
</feature>
<dbReference type="InterPro" id="IPR016181">
    <property type="entry name" value="Acyl_CoA_acyltransferase"/>
</dbReference>
<evidence type="ECO:0000259" key="7">
    <source>
        <dbReference type="Pfam" id="PF09924"/>
    </source>
</evidence>
<feature type="transmembrane region" description="Helical" evidence="6">
    <location>
        <begin position="409"/>
        <end position="428"/>
    </location>
</feature>
<evidence type="ECO:0000256" key="1">
    <source>
        <dbReference type="ARBA" id="ARBA00004651"/>
    </source>
</evidence>
<keyword evidence="9" id="KW-1185">Reference proteome</keyword>
<feature type="transmembrane region" description="Helical" evidence="6">
    <location>
        <begin position="219"/>
        <end position="240"/>
    </location>
</feature>
<reference evidence="9" key="1">
    <citation type="submission" date="2019-10" db="EMBL/GenBank/DDBJ databases">
        <title>Lacipirellula parvula gen. nov., sp. nov., representing a lineage of planctomycetes widespread in freshwater anoxic habitats, and description of the family Lacipirellulaceae.</title>
        <authorList>
            <person name="Dedysh S.N."/>
            <person name="Kulichevskaya I.S."/>
            <person name="Beletsky A.V."/>
            <person name="Rakitin A.L."/>
            <person name="Mardanov A.V."/>
            <person name="Ivanova A.A."/>
            <person name="Saltykova V.X."/>
            <person name="Rijpstra W.I.C."/>
            <person name="Sinninghe Damste J.S."/>
            <person name="Ravin N.V."/>
        </authorList>
    </citation>
    <scope>NUCLEOTIDE SEQUENCE [LARGE SCALE GENOMIC DNA]</scope>
    <source>
        <strain evidence="9">PX69</strain>
    </source>
</reference>
<dbReference type="GO" id="GO:0055091">
    <property type="term" value="P:phospholipid homeostasis"/>
    <property type="evidence" value="ECO:0007669"/>
    <property type="project" value="TreeGrafter"/>
</dbReference>
<feature type="transmembrane region" description="Helical" evidence="6">
    <location>
        <begin position="463"/>
        <end position="486"/>
    </location>
</feature>
<dbReference type="GO" id="GO:0016755">
    <property type="term" value="F:aminoacyltransferase activity"/>
    <property type="evidence" value="ECO:0007669"/>
    <property type="project" value="TreeGrafter"/>
</dbReference>
<keyword evidence="5 6" id="KW-0472">Membrane</keyword>
<evidence type="ECO:0000313" key="9">
    <source>
        <dbReference type="Proteomes" id="UP000326837"/>
    </source>
</evidence>
<feature type="transmembrane region" description="Helical" evidence="6">
    <location>
        <begin position="377"/>
        <end position="397"/>
    </location>
</feature>
<evidence type="ECO:0000256" key="3">
    <source>
        <dbReference type="ARBA" id="ARBA00022692"/>
    </source>
</evidence>
<sequence>MSLTVKDAATVDAPLPDQRHVWVRRSRRLAPILAVVIFVTVAWLLYRNLRSYSIEEIRQSFLQIPRSKIYLAAALTVANYLCLALFDRLAFKAAGVKLSTGKIAGASLAGYAASYSFGALLGGASIRYRLYSTWRLTASDILKVMLMIAIGGWSGMLTVAAAAFLGTPLSSGSYATSLRLVGVCCASLVVAYLVTTLVRKQPIRFGHYAVQLPRFRVAVAQAVVSTTELTLAAAALWILLPDELSIPFRVLLAGYMMAVFATIASHAPGGLGVFELVVLSYVIPTKSPAAVAALVLYRIIYYFMPLAIAAVGYIAFEWRRQKERLLRTTAKASRLISPVAPWMLSALVFLCGLILLLSGATPVEHSRLTLISQWLPIHAVEMGHLIGSVVGTLLLVLSHGLSRRFDSAWWTSMVLVSIGVVASLMKGIDWEEAGILVVVLILLAMSRSRFYRRGAMLHSVPSAKWWVAVALTLTATIWLGSFAYKHVEYSNDLWWHFAYDANAPRFLRASLVAATILLVLASISLQGKSREIPPLPTVDEISRATEVVAHQSSTEANLALLGDKSLLWSDDRTAFVMFAVRGASWIALGDPVGPIEQHEELVWRFRELADSHGGRTVFHHVPAMSLPSYLQVGSVPLKIGDAGQVALESFSLDAPKLKSLRRVHMRFERQGFQFHVVPAHEVRLWLPQLRLISEEWLAAKHTAEKRFSLGFFSEDYLCRLPIALVTKNGDALAFANVLVTNGREELSIDMMRHCNSVPNGIMDYLFGSLMLWGKEQGYKWFSLGVAPLSGLDSRPLSPLWNKIGNALYEHGEHFYNYEGLRQYKEKFSPQWQPMYLCYPGGFCLPQVLIDFAALNSGGIRGVVSHRGSNHNQRE</sequence>
<feature type="domain" description="Phosphatidylglycerol lysyltransferase C-terminal" evidence="7">
    <location>
        <begin position="551"/>
        <end position="838"/>
    </location>
</feature>
<keyword evidence="3 6" id="KW-0812">Transmembrane</keyword>
<dbReference type="EMBL" id="AP021861">
    <property type="protein sequence ID" value="BBO32293.1"/>
    <property type="molecule type" value="Genomic_DNA"/>
</dbReference>
<name>A0A5K7XD96_9BACT</name>
<dbReference type="InterPro" id="IPR024320">
    <property type="entry name" value="LPG_synthase_C"/>
</dbReference>
<evidence type="ECO:0000256" key="6">
    <source>
        <dbReference type="SAM" id="Phobius"/>
    </source>
</evidence>
<evidence type="ECO:0000256" key="5">
    <source>
        <dbReference type="ARBA" id="ARBA00023136"/>
    </source>
</evidence>
<feature type="transmembrane region" description="Helical" evidence="6">
    <location>
        <begin position="271"/>
        <end position="293"/>
    </location>
</feature>
<dbReference type="GO" id="GO:0005886">
    <property type="term" value="C:plasma membrane"/>
    <property type="evidence" value="ECO:0007669"/>
    <property type="project" value="UniProtKB-SubCell"/>
</dbReference>
<keyword evidence="2" id="KW-1003">Cell membrane</keyword>
<gene>
    <name evidence="8" type="ORF">PLANPX_1905</name>
</gene>
<proteinExistence type="predicted"/>
<protein>
    <recommendedName>
        <fullName evidence="7">Phosphatidylglycerol lysyltransferase C-terminal domain-containing protein</fullName>
    </recommendedName>
</protein>
<feature type="transmembrane region" description="Helical" evidence="6">
    <location>
        <begin position="434"/>
        <end position="451"/>
    </location>
</feature>
<keyword evidence="4 6" id="KW-1133">Transmembrane helix</keyword>
<feature type="transmembrane region" description="Helical" evidence="6">
    <location>
        <begin position="339"/>
        <end position="357"/>
    </location>
</feature>